<dbReference type="InterPro" id="IPR043129">
    <property type="entry name" value="ATPase_NBD"/>
</dbReference>
<reference evidence="1" key="1">
    <citation type="submission" date="2019-08" db="EMBL/GenBank/DDBJ databases">
        <authorList>
            <person name="Kucharzyk K."/>
            <person name="Murdoch R.W."/>
            <person name="Higgins S."/>
            <person name="Loffler F."/>
        </authorList>
    </citation>
    <scope>NUCLEOTIDE SEQUENCE</scope>
</reference>
<dbReference type="Pfam" id="PF11104">
    <property type="entry name" value="PilM_2"/>
    <property type="match status" value="1"/>
</dbReference>
<evidence type="ECO:0000313" key="1">
    <source>
        <dbReference type="EMBL" id="MPM63478.1"/>
    </source>
</evidence>
<keyword evidence="1" id="KW-0131">Cell cycle</keyword>
<dbReference type="EMBL" id="VSSQ01019436">
    <property type="protein sequence ID" value="MPM63478.1"/>
    <property type="molecule type" value="Genomic_DNA"/>
</dbReference>
<dbReference type="PANTHER" id="PTHR32432:SF3">
    <property type="entry name" value="ETHANOLAMINE UTILIZATION PROTEIN EUTJ"/>
    <property type="match status" value="1"/>
</dbReference>
<accession>A0A645BEJ3</accession>
<dbReference type="InterPro" id="IPR005883">
    <property type="entry name" value="PilM"/>
</dbReference>
<dbReference type="SUPFAM" id="SSF53067">
    <property type="entry name" value="Actin-like ATPase domain"/>
    <property type="match status" value="1"/>
</dbReference>
<dbReference type="Gene3D" id="3.30.420.40">
    <property type="match status" value="1"/>
</dbReference>
<dbReference type="InterPro" id="IPR050696">
    <property type="entry name" value="FtsA/MreB"/>
</dbReference>
<keyword evidence="1" id="KW-0132">Cell division</keyword>
<name>A0A645BEJ3_9ZZZZ</name>
<proteinExistence type="predicted"/>
<dbReference type="AlphaFoldDB" id="A0A645BEJ3"/>
<comment type="caution">
    <text evidence="1">The sequence shown here is derived from an EMBL/GenBank/DDBJ whole genome shotgun (WGS) entry which is preliminary data.</text>
</comment>
<organism evidence="1">
    <name type="scientific">bioreactor metagenome</name>
    <dbReference type="NCBI Taxonomy" id="1076179"/>
    <lineage>
        <taxon>unclassified sequences</taxon>
        <taxon>metagenomes</taxon>
        <taxon>ecological metagenomes</taxon>
    </lineage>
</organism>
<dbReference type="PANTHER" id="PTHR32432">
    <property type="entry name" value="CELL DIVISION PROTEIN FTSA-RELATED"/>
    <property type="match status" value="1"/>
</dbReference>
<protein>
    <submittedName>
        <fullName evidence="1">Cell division protein FtsA</fullName>
    </submittedName>
</protein>
<gene>
    <name evidence="1" type="primary">ftsA_38</name>
    <name evidence="1" type="ORF">SDC9_110358</name>
</gene>
<sequence>MIVDLGEKFSSIFNINKGNVYFSRSIMIGGESITRAISLGLNLDMASAEEYKKAYGIKETELEGKIRESVMPVFNSITEEIRKAMALFMEDSNGKKIELMVLSGGGANLPGLAEELTKFFGVEVQVIQPFSKIDTTKTQTQFNLNIDGCKFALVSGLAARGLI</sequence>
<dbReference type="GO" id="GO:0051301">
    <property type="term" value="P:cell division"/>
    <property type="evidence" value="ECO:0007669"/>
    <property type="project" value="UniProtKB-KW"/>
</dbReference>